<evidence type="ECO:0000256" key="1">
    <source>
        <dbReference type="SAM" id="MobiDB-lite"/>
    </source>
</evidence>
<feature type="region of interest" description="Disordered" evidence="1">
    <location>
        <begin position="270"/>
        <end position="311"/>
    </location>
</feature>
<keyword evidence="3" id="KW-1185">Reference proteome</keyword>
<dbReference type="EMBL" id="JABSND010000032">
    <property type="protein sequence ID" value="KAI6301841.1"/>
    <property type="molecule type" value="Genomic_DNA"/>
</dbReference>
<comment type="caution">
    <text evidence="2">The sequence shown here is derived from an EMBL/GenBank/DDBJ whole genome shotgun (WGS) entry which is preliminary data.</text>
</comment>
<accession>A0ABQ8NUJ3</accession>
<evidence type="ECO:0000313" key="2">
    <source>
        <dbReference type="EMBL" id="KAI6301841.1"/>
    </source>
</evidence>
<evidence type="ECO:0000313" key="3">
    <source>
        <dbReference type="Proteomes" id="UP001059893"/>
    </source>
</evidence>
<dbReference type="Proteomes" id="UP001059893">
    <property type="component" value="Unassembled WGS sequence"/>
</dbReference>
<feature type="compositionally biased region" description="Low complexity" evidence="1">
    <location>
        <begin position="453"/>
        <end position="475"/>
    </location>
</feature>
<gene>
    <name evidence="2" type="ORF">MCOR33_002680</name>
</gene>
<reference evidence="2" key="1">
    <citation type="submission" date="2021-01" db="EMBL/GenBank/DDBJ databases">
        <title>Deciphering the adaptive evolutionary patterns associated with biogeogrpahic diversity in the finger millet blast pathogen Magnaporthe oryzae in Eastern Africa.</title>
        <authorList>
            <person name="Onyema G."/>
            <person name="Shittu T.A."/>
            <person name="Dodsworth S."/>
            <person name="Devilliers S."/>
            <person name="Muthumeenakshi S."/>
            <person name="Sreenivasaprasad S."/>
        </authorList>
    </citation>
    <scope>NUCLEOTIDE SEQUENCE</scope>
    <source>
        <strain evidence="2">D15/s37</strain>
    </source>
</reference>
<proteinExistence type="predicted"/>
<feature type="region of interest" description="Disordered" evidence="1">
    <location>
        <begin position="447"/>
        <end position="475"/>
    </location>
</feature>
<name>A0ABQ8NUJ3_PYRGI</name>
<feature type="region of interest" description="Disordered" evidence="1">
    <location>
        <begin position="386"/>
        <end position="411"/>
    </location>
</feature>
<organism evidence="2 3">
    <name type="scientific">Pyricularia grisea</name>
    <name type="common">Crabgrass-specific blast fungus</name>
    <name type="synonym">Magnaporthe grisea</name>
    <dbReference type="NCBI Taxonomy" id="148305"/>
    <lineage>
        <taxon>Eukaryota</taxon>
        <taxon>Fungi</taxon>
        <taxon>Dikarya</taxon>
        <taxon>Ascomycota</taxon>
        <taxon>Pezizomycotina</taxon>
        <taxon>Sordariomycetes</taxon>
        <taxon>Sordariomycetidae</taxon>
        <taxon>Magnaporthales</taxon>
        <taxon>Pyriculariaceae</taxon>
        <taxon>Pyricularia</taxon>
    </lineage>
</organism>
<protein>
    <submittedName>
        <fullName evidence="2">Uncharacterized protein</fullName>
    </submittedName>
</protein>
<sequence>MLFVREYAITGVSLFYTEAWEHGNALLGFPAGDPDILRSPRNSLLIPKPLDLALELGLIAIVPDDDIADLSREEYKVVVLINVSDNDPTFAWTDQHDIDQPLSKLHNRRLTFLNNRRPAKAYLWWLYLRAVSIRARFPLTFYKTACVDWPTPGKFMPREMLRGFVKMLELEDIGSNNCWWIMNKAIEPLDNQDIGMIDYLSVEVMDRTMPEFERLEKIYDTIEEARTQTDPIARLARSLPAGTTIRKVAPGTMGDVTVEWGDEALQREKTTTALSGNSPKPYRAQSVQLQPPAKRQALNHAPEAEDDRNPRAISESVHQAAVELWALSRTPQMAATQMAARALSQNNEFDLKGTVQHDGAQDSNTQDNGIQNFNIYDYIIDDEIKQESSTEDNDSGRWVDPAPVNTRDSVDPRVKAWADARAAAYEEGVIKEEEGSEEPIRVVDPDEHFVGVESSPETSTESTLTPEEALLASVL</sequence>